<proteinExistence type="predicted"/>
<gene>
    <name evidence="2" type="ORF">Ade02nite_36080</name>
</gene>
<protein>
    <submittedName>
        <fullName evidence="2">Uncharacterized protein</fullName>
    </submittedName>
</protein>
<accession>A0ABQ3Y4P0</accession>
<name>A0ABQ3Y4P0_9ACTN</name>
<dbReference type="Proteomes" id="UP000609879">
    <property type="component" value="Unassembled WGS sequence"/>
</dbReference>
<sequence length="80" mass="8793">MTHYAPVRRTPPGACPPFGHTPRADWSRALDDLHRALLPGATPAFESRNPSARAWERWARTDTLRTVDGSLGFAGPSALR</sequence>
<comment type="caution">
    <text evidence="2">The sequence shown here is derived from an EMBL/GenBank/DDBJ whole genome shotgun (WGS) entry which is preliminary data.</text>
</comment>
<evidence type="ECO:0000256" key="1">
    <source>
        <dbReference type="SAM" id="MobiDB-lite"/>
    </source>
</evidence>
<evidence type="ECO:0000313" key="2">
    <source>
        <dbReference type="EMBL" id="GID74967.1"/>
    </source>
</evidence>
<dbReference type="EMBL" id="BOMI01000067">
    <property type="protein sequence ID" value="GID74967.1"/>
    <property type="molecule type" value="Genomic_DNA"/>
</dbReference>
<evidence type="ECO:0000313" key="3">
    <source>
        <dbReference type="Proteomes" id="UP000609879"/>
    </source>
</evidence>
<dbReference type="RefSeq" id="WP_203764324.1">
    <property type="nucleotide sequence ID" value="NZ_BAAABO010000036.1"/>
</dbReference>
<keyword evidence="3" id="KW-1185">Reference proteome</keyword>
<organism evidence="2 3">
    <name type="scientific">Paractinoplanes deccanensis</name>
    <dbReference type="NCBI Taxonomy" id="113561"/>
    <lineage>
        <taxon>Bacteria</taxon>
        <taxon>Bacillati</taxon>
        <taxon>Actinomycetota</taxon>
        <taxon>Actinomycetes</taxon>
        <taxon>Micromonosporales</taxon>
        <taxon>Micromonosporaceae</taxon>
        <taxon>Paractinoplanes</taxon>
    </lineage>
</organism>
<reference evidence="2 3" key="1">
    <citation type="submission" date="2021-01" db="EMBL/GenBank/DDBJ databases">
        <title>Whole genome shotgun sequence of Actinoplanes deccanensis NBRC 13994.</title>
        <authorList>
            <person name="Komaki H."/>
            <person name="Tamura T."/>
        </authorList>
    </citation>
    <scope>NUCLEOTIDE SEQUENCE [LARGE SCALE GENOMIC DNA]</scope>
    <source>
        <strain evidence="2 3">NBRC 13994</strain>
    </source>
</reference>
<feature type="region of interest" description="Disordered" evidence="1">
    <location>
        <begin position="1"/>
        <end position="20"/>
    </location>
</feature>